<keyword evidence="3" id="KW-1185">Reference proteome</keyword>
<evidence type="ECO:0000313" key="3">
    <source>
        <dbReference type="Proteomes" id="UP000540685"/>
    </source>
</evidence>
<dbReference type="Proteomes" id="UP000540685">
    <property type="component" value="Unassembled WGS sequence"/>
</dbReference>
<gene>
    <name evidence="2" type="ORF">F4562_003611</name>
</gene>
<feature type="region of interest" description="Disordered" evidence="1">
    <location>
        <begin position="18"/>
        <end position="39"/>
    </location>
</feature>
<dbReference type="AlphaFoldDB" id="A0A7W9IGX6"/>
<comment type="caution">
    <text evidence="2">The sequence shown here is derived from an EMBL/GenBank/DDBJ whole genome shotgun (WGS) entry which is preliminary data.</text>
</comment>
<dbReference type="EMBL" id="JACHMP010000001">
    <property type="protein sequence ID" value="MBB5820549.1"/>
    <property type="molecule type" value="Genomic_DNA"/>
</dbReference>
<feature type="compositionally biased region" description="Gly residues" evidence="1">
    <location>
        <begin position="22"/>
        <end position="31"/>
    </location>
</feature>
<proteinExistence type="predicted"/>
<organism evidence="2 3">
    <name type="scientific">Streptosporangium becharense</name>
    <dbReference type="NCBI Taxonomy" id="1816182"/>
    <lineage>
        <taxon>Bacteria</taxon>
        <taxon>Bacillati</taxon>
        <taxon>Actinomycetota</taxon>
        <taxon>Actinomycetes</taxon>
        <taxon>Streptosporangiales</taxon>
        <taxon>Streptosporangiaceae</taxon>
        <taxon>Streptosporangium</taxon>
    </lineage>
</organism>
<evidence type="ECO:0000313" key="2">
    <source>
        <dbReference type="EMBL" id="MBB5820549.1"/>
    </source>
</evidence>
<evidence type="ECO:0000256" key="1">
    <source>
        <dbReference type="SAM" id="MobiDB-lite"/>
    </source>
</evidence>
<protein>
    <submittedName>
        <fullName evidence="2">Uncharacterized protein</fullName>
    </submittedName>
</protein>
<reference evidence="2 3" key="1">
    <citation type="submission" date="2020-08" db="EMBL/GenBank/DDBJ databases">
        <title>Sequencing the genomes of 1000 actinobacteria strains.</title>
        <authorList>
            <person name="Klenk H.-P."/>
        </authorList>
    </citation>
    <scope>NUCLEOTIDE SEQUENCE [LARGE SCALE GENOMIC DNA]</scope>
    <source>
        <strain evidence="2 3">DSM 46887</strain>
    </source>
</reference>
<name>A0A7W9IGX6_9ACTN</name>
<sequence>MEGLKLQQPVLVGLGAQETTGLGTGSAGAAGGANTQRGA</sequence>
<accession>A0A7W9IGX6</accession>